<dbReference type="InterPro" id="IPR045857">
    <property type="entry name" value="O16G_dom_2"/>
</dbReference>
<dbReference type="PANTHER" id="PTHR10357:SF184">
    <property type="entry name" value="OLIGO-1,6-GLUCOSIDASE 1"/>
    <property type="match status" value="1"/>
</dbReference>
<proteinExistence type="inferred from homology"/>
<gene>
    <name evidence="5" type="ORF">BET01_10270</name>
</gene>
<accession>A0A419SU69</accession>
<dbReference type="NCBIfam" id="NF008183">
    <property type="entry name" value="PRK10933.1"/>
    <property type="match status" value="1"/>
</dbReference>
<dbReference type="FunFam" id="3.20.20.80:FF:000064">
    <property type="entry name" value="Oligo-1,6-glucosidase"/>
    <property type="match status" value="2"/>
</dbReference>
<dbReference type="InterPro" id="IPR017853">
    <property type="entry name" value="GH"/>
</dbReference>
<evidence type="ECO:0000256" key="2">
    <source>
        <dbReference type="ARBA" id="ARBA00022801"/>
    </source>
</evidence>
<dbReference type="EMBL" id="MCIA01000034">
    <property type="protein sequence ID" value="RKD28745.1"/>
    <property type="molecule type" value="Genomic_DNA"/>
</dbReference>
<dbReference type="OrthoDB" id="9805159at2"/>
<dbReference type="Pfam" id="PF00128">
    <property type="entry name" value="Alpha-amylase"/>
    <property type="match status" value="1"/>
</dbReference>
<feature type="domain" description="Glycosyl hydrolase family 13 catalytic" evidence="4">
    <location>
        <begin position="13"/>
        <end position="405"/>
    </location>
</feature>
<comment type="similarity">
    <text evidence="1">Belongs to the glycosyl hydrolase 13 family.</text>
</comment>
<dbReference type="InterPro" id="IPR013780">
    <property type="entry name" value="Glyco_hydro_b"/>
</dbReference>
<keyword evidence="6" id="KW-1185">Reference proteome</keyword>
<dbReference type="FunFam" id="3.90.400.10:FF:000002">
    <property type="entry name" value="Sucrose isomerase"/>
    <property type="match status" value="1"/>
</dbReference>
<dbReference type="Gene3D" id="3.90.400.10">
    <property type="entry name" value="Oligo-1,6-glucosidase, Domain 2"/>
    <property type="match status" value="1"/>
</dbReference>
<dbReference type="SMART" id="SM00642">
    <property type="entry name" value="Aamy"/>
    <property type="match status" value="1"/>
</dbReference>
<dbReference type="AlphaFoldDB" id="A0A419SU69"/>
<dbReference type="PANTHER" id="PTHR10357">
    <property type="entry name" value="ALPHA-AMYLASE FAMILY MEMBER"/>
    <property type="match status" value="1"/>
</dbReference>
<evidence type="ECO:0000256" key="3">
    <source>
        <dbReference type="ARBA" id="ARBA00023295"/>
    </source>
</evidence>
<evidence type="ECO:0000256" key="1">
    <source>
        <dbReference type="ARBA" id="ARBA00008061"/>
    </source>
</evidence>
<dbReference type="Gene3D" id="2.60.40.1180">
    <property type="entry name" value="Golgi alpha-mannosidase II"/>
    <property type="match status" value="1"/>
</dbReference>
<organism evidence="5 6">
    <name type="scientific">Lacrimispora algidixylanolytica</name>
    <dbReference type="NCBI Taxonomy" id="94868"/>
    <lineage>
        <taxon>Bacteria</taxon>
        <taxon>Bacillati</taxon>
        <taxon>Bacillota</taxon>
        <taxon>Clostridia</taxon>
        <taxon>Lachnospirales</taxon>
        <taxon>Lachnospiraceae</taxon>
        <taxon>Lacrimispora</taxon>
    </lineage>
</organism>
<dbReference type="Proteomes" id="UP000284277">
    <property type="component" value="Unassembled WGS sequence"/>
</dbReference>
<dbReference type="CDD" id="cd11333">
    <property type="entry name" value="AmyAc_SI_OligoGlu_DGase"/>
    <property type="match status" value="1"/>
</dbReference>
<dbReference type="SUPFAM" id="SSF51445">
    <property type="entry name" value="(Trans)glycosidases"/>
    <property type="match status" value="1"/>
</dbReference>
<protein>
    <submittedName>
        <fullName evidence="5">Glucohydrolase</fullName>
    </submittedName>
</protein>
<dbReference type="RefSeq" id="WP_120198698.1">
    <property type="nucleotide sequence ID" value="NZ_MCIA01000034.1"/>
</dbReference>
<dbReference type="FunFam" id="2.60.40.1180:FF:000007">
    <property type="entry name" value="Sucrose isomerase"/>
    <property type="match status" value="1"/>
</dbReference>
<evidence type="ECO:0000259" key="4">
    <source>
        <dbReference type="SMART" id="SM00642"/>
    </source>
</evidence>
<comment type="caution">
    <text evidence="5">The sequence shown here is derived from an EMBL/GenBank/DDBJ whole genome shotgun (WGS) entry which is preliminary data.</text>
</comment>
<dbReference type="GO" id="GO:0009313">
    <property type="term" value="P:oligosaccharide catabolic process"/>
    <property type="evidence" value="ECO:0007669"/>
    <property type="project" value="TreeGrafter"/>
</dbReference>
<name>A0A419SU69_9FIRM</name>
<evidence type="ECO:0000313" key="6">
    <source>
        <dbReference type="Proteomes" id="UP000284277"/>
    </source>
</evidence>
<dbReference type="SUPFAM" id="SSF51011">
    <property type="entry name" value="Glycosyl hydrolase domain"/>
    <property type="match status" value="1"/>
</dbReference>
<keyword evidence="3" id="KW-0326">Glycosidase</keyword>
<dbReference type="Gene3D" id="3.20.20.80">
    <property type="entry name" value="Glycosidases"/>
    <property type="match status" value="1"/>
</dbReference>
<keyword evidence="2 5" id="KW-0378">Hydrolase</keyword>
<evidence type="ECO:0000313" key="5">
    <source>
        <dbReference type="EMBL" id="RKD28745.1"/>
    </source>
</evidence>
<dbReference type="InterPro" id="IPR006047">
    <property type="entry name" value="GH13_cat_dom"/>
</dbReference>
<reference evidence="5 6" key="1">
    <citation type="submission" date="2016-08" db="EMBL/GenBank/DDBJ databases">
        <title>A new outlook on sporulation: Clostridium algidixylanolyticum.</title>
        <authorList>
            <person name="Poppleton D.I."/>
            <person name="Gribaldo S."/>
        </authorList>
    </citation>
    <scope>NUCLEOTIDE SEQUENCE [LARGE SCALE GENOMIC DNA]</scope>
    <source>
        <strain evidence="5 6">SPL73</strain>
    </source>
</reference>
<sequence length="539" mass="63115">MNRKWWHRSVVYQIYPRSFYDSNGDGIGDLRGIIEKLDYLSDLGIDVVWLSPVFPSPNDDNGYDISDYKNIMEEFGTLKDMEELLVKANHKNIKILMDLVANHTSDEHQWFIESRKSKDNPYRDYYIWRDAVDGKEPNDLGSVFSGSAWEWDEITGQYYLHLFSKKQPDLNWENPKVRQEVYDFMNFWIEKGIGGFRMDVIELIGKEINKKITSNGPMLHPYIKEMNQNTFGDKDLLTVGECWGATPETAKLYSNSDGSELSMVFQFEHISLDQIPGKDKWDLKVLDLVDLKRVLSKWQTCFDNNGWNSLFWNNHDLPRIVSRWGNDQEYRVESAKMLATLLHGMKGTPYIYQGEELGMTNVRFSDLSDYMDIETLNMYRERFNQGYSHEEIMESIYAKGRDNARTPMQWTAELNGGFSAGTPWIGVNPNYKMINAKNQVNNENSIFSHYKKLICLRRENDVIVYGDFELLFPNDENIFAYTRTLGQHKLVVICNFYGKNTPYKLPYELNGKKAWELSNYDDCRENLLRPYEGIMYLLA</sequence>
<dbReference type="GO" id="GO:0004556">
    <property type="term" value="F:alpha-amylase activity"/>
    <property type="evidence" value="ECO:0007669"/>
    <property type="project" value="TreeGrafter"/>
</dbReference>